<keyword evidence="2" id="KW-1185">Reference proteome</keyword>
<name>A0A0V0SGT1_9BILA</name>
<evidence type="ECO:0000313" key="2">
    <source>
        <dbReference type="Proteomes" id="UP000054630"/>
    </source>
</evidence>
<reference evidence="1 2" key="1">
    <citation type="submission" date="2015-01" db="EMBL/GenBank/DDBJ databases">
        <title>Evolution of Trichinella species and genotypes.</title>
        <authorList>
            <person name="Korhonen P.K."/>
            <person name="Edoardo P."/>
            <person name="Giuseppe L.R."/>
            <person name="Gasser R.B."/>
        </authorList>
    </citation>
    <scope>NUCLEOTIDE SEQUENCE [LARGE SCALE GENOMIC DNA]</scope>
    <source>
        <strain evidence="1">ISS37</strain>
    </source>
</reference>
<protein>
    <submittedName>
        <fullName evidence="1">Uncharacterized protein</fullName>
    </submittedName>
</protein>
<gene>
    <name evidence="1" type="ORF">T07_714</name>
</gene>
<accession>A0A0V0SGT1</accession>
<dbReference type="Proteomes" id="UP000054630">
    <property type="component" value="Unassembled WGS sequence"/>
</dbReference>
<sequence length="72" mass="8825">MVHIYEASKKYKISLLVFKVKKEYLLYNKFIGPKIHTWLETLEARWNKIFEYSTKDGFEFLHDNKFPRVQLL</sequence>
<evidence type="ECO:0000313" key="1">
    <source>
        <dbReference type="EMBL" id="KRX25950.1"/>
    </source>
</evidence>
<proteinExistence type="predicted"/>
<comment type="caution">
    <text evidence="1">The sequence shown here is derived from an EMBL/GenBank/DDBJ whole genome shotgun (WGS) entry which is preliminary data.</text>
</comment>
<dbReference type="AlphaFoldDB" id="A0A0V0SGT1"/>
<dbReference type="EMBL" id="JYDL01000009">
    <property type="protein sequence ID" value="KRX25950.1"/>
    <property type="molecule type" value="Genomic_DNA"/>
</dbReference>
<organism evidence="1 2">
    <name type="scientific">Trichinella nelsoni</name>
    <dbReference type="NCBI Taxonomy" id="6336"/>
    <lineage>
        <taxon>Eukaryota</taxon>
        <taxon>Metazoa</taxon>
        <taxon>Ecdysozoa</taxon>
        <taxon>Nematoda</taxon>
        <taxon>Enoplea</taxon>
        <taxon>Dorylaimia</taxon>
        <taxon>Trichinellida</taxon>
        <taxon>Trichinellidae</taxon>
        <taxon>Trichinella</taxon>
    </lineage>
</organism>